<name>A0A1M7P723_9HYPH</name>
<gene>
    <name evidence="1" type="ORF">SAMN05444272_4161</name>
</gene>
<sequence>MTLPKIINCSGFAQTGCTAQVDVLRQYHSIAGFVEPYNEFGILKNPYSFGGVLISLIHKHKLASKEEMRLYLMGDDALNVKEDFSLGLYLKVMRNLKTQVGEHYVDISDKALAMLPDNYQELEFNDLFDVLKASFIYWIDGLREALLPAHWPDAPQDGIERILGLKNDPTGAMPALTGFYPEGSISSAIIRDPRDTNMDFNRHYGLGHSIETVNRQCAIYKSQLQSCMYHVKNFRDRFEGRYFIIQFERLVQEEDYREAYVQKMIGNRPKVRNVFDAEKSAKNVGLYKDYDPVLVEIAKTTCMDLYEDFLRFAETEGLLFKGAQS</sequence>
<dbReference type="AlphaFoldDB" id="A0A1M7P723"/>
<evidence type="ECO:0000313" key="2">
    <source>
        <dbReference type="Proteomes" id="UP000186002"/>
    </source>
</evidence>
<keyword evidence="2" id="KW-1185">Reference proteome</keyword>
<dbReference type="Proteomes" id="UP000186002">
    <property type="component" value="Unassembled WGS sequence"/>
</dbReference>
<evidence type="ECO:0000313" key="1">
    <source>
        <dbReference type="EMBL" id="SHN12457.1"/>
    </source>
</evidence>
<protein>
    <submittedName>
        <fullName evidence="1">Uncharacterized protein</fullName>
    </submittedName>
</protein>
<reference evidence="1 2" key="1">
    <citation type="submission" date="2016-11" db="EMBL/GenBank/DDBJ databases">
        <authorList>
            <person name="Jaros S."/>
            <person name="Januszkiewicz K."/>
            <person name="Wedrychowicz H."/>
        </authorList>
    </citation>
    <scope>NUCLEOTIDE SEQUENCE [LARGE SCALE GENOMIC DNA]</scope>
    <source>
        <strain evidence="1 2">DSM 22153</strain>
    </source>
</reference>
<accession>A0A1M7P723</accession>
<dbReference type="STRING" id="735517.SAMN05444272_4161"/>
<dbReference type="EMBL" id="FRBW01000006">
    <property type="protein sequence ID" value="SHN12457.1"/>
    <property type="molecule type" value="Genomic_DNA"/>
</dbReference>
<proteinExistence type="predicted"/>
<dbReference type="RefSeq" id="WP_073015296.1">
    <property type="nucleotide sequence ID" value="NZ_FRBW01000006.1"/>
</dbReference>
<organism evidence="1 2">
    <name type="scientific">Roseibium suaedae</name>
    <dbReference type="NCBI Taxonomy" id="735517"/>
    <lineage>
        <taxon>Bacteria</taxon>
        <taxon>Pseudomonadati</taxon>
        <taxon>Pseudomonadota</taxon>
        <taxon>Alphaproteobacteria</taxon>
        <taxon>Hyphomicrobiales</taxon>
        <taxon>Stappiaceae</taxon>
        <taxon>Roseibium</taxon>
    </lineage>
</organism>